<dbReference type="Pfam" id="PF06742">
    <property type="entry name" value="DUF1214"/>
    <property type="match status" value="1"/>
</dbReference>
<dbReference type="InterPro" id="IPR037049">
    <property type="entry name" value="DUF1214_C_sf"/>
</dbReference>
<evidence type="ECO:0000256" key="1">
    <source>
        <dbReference type="SAM" id="MobiDB-lite"/>
    </source>
</evidence>
<proteinExistence type="predicted"/>
<feature type="domain" description="DUF1254" evidence="4">
    <location>
        <begin position="71"/>
        <end position="203"/>
    </location>
</feature>
<accession>A0A6A7RT77</accession>
<gene>
    <name evidence="5" type="ORF">CRU78_06100</name>
</gene>
<dbReference type="AlphaFoldDB" id="A0A6A7RT77"/>
<dbReference type="InterPro" id="IPR037050">
    <property type="entry name" value="DUF1254_sf"/>
</dbReference>
<dbReference type="InterPro" id="IPR010621">
    <property type="entry name" value="DUF1214"/>
</dbReference>
<dbReference type="EMBL" id="PDHS01000130">
    <property type="protein sequence ID" value="MQM30122.1"/>
    <property type="molecule type" value="Genomic_DNA"/>
</dbReference>
<organism evidence="5 6">
    <name type="scientific">Candidatus Accumulibacter phosphatis</name>
    <dbReference type="NCBI Taxonomy" id="327160"/>
    <lineage>
        <taxon>Bacteria</taxon>
        <taxon>Pseudomonadati</taxon>
        <taxon>Pseudomonadota</taxon>
        <taxon>Betaproteobacteria</taxon>
        <taxon>Candidatus Accumulibacter</taxon>
    </lineage>
</organism>
<dbReference type="InterPro" id="IPR010679">
    <property type="entry name" value="DUF1254"/>
</dbReference>
<dbReference type="Gene3D" id="2.60.40.1610">
    <property type="entry name" value="Domain of unknown function DUF1254"/>
    <property type="match status" value="1"/>
</dbReference>
<feature type="domain" description="DUF1214" evidence="3">
    <location>
        <begin position="343"/>
        <end position="454"/>
    </location>
</feature>
<evidence type="ECO:0008006" key="7">
    <source>
        <dbReference type="Google" id="ProtNLM"/>
    </source>
</evidence>
<dbReference type="PANTHER" id="PTHR36509:SF2">
    <property type="entry name" value="BLL3101 PROTEIN"/>
    <property type="match status" value="1"/>
</dbReference>
<sequence>MRKLVFSLAVAITMVSSVARASVAAQESKDLAEVKAVVEEAYLYGLPMIVGYEVINKFFIDRNSGQFKAPINQLNNEARVFTPRDTGISTPNSDTPYSMVFLDLRAEPMVLCMPNVEKARYYDVQLVDLYTDNYGYIGSRTTGNGEGCYLVAGPDWQGEAPASVAKTFRSETQFSLAVYRTQLFNPADMPNVEKIQAGYSVRPLSAFAGTAQPPAAPAIEWPAFKPEAFTTAFAEYLNFLLQFCPPRGSAAVEKPMRERFAKVGIGAGLKPSDKPMSPEMKAAMGAAVKAALVKVNATAASIGKDVNGWHIGAAAGSREFYNGNWALRAAAAKLGIYGNSEAEAVYPFTRHDANGIVADGSRHTYQMSFAAGQLPPVNAFWSITMYDARTQLLIENPINRYLINSPMLAQLKKAADGSITIYVQKDSPGTEKESNWLPAPDGPMFIVMRMYWPKTEAPSVFPLGEGAWKPPALVPVRNLNSLDARRFGDKSLENFIRTDTRYGHDGLFHGPRGWGYWNYLEYPRPIQNPNLWPDMQSTYFIGTLALPAGATLRLNYTFPHTRYFQFALYKEENNTFVSIGEDLSGAQIEPDPGSTNPFRVGANRLAEKRSFTLKIVALDPPADKARRVANTLYVGRGGGNLMFVNRAYLADQGSDGAGWGPADTPGPGAGLPTYSGTLADGTKLSPAEVVKQFGRPMPAPKPPVSAEQWEQLVHAKANDPALNTATAPARAVPKWEKYWNIQYSILGSFKTPEERAKIKYESAIDGGGDPETEYMLIQLSRKFGPVYVMRGKMPSFPNTYAGAGGKGLEVMPAAQTQYWSLVSCEAMPSGQIVDALTDMQVPLDKDGNYTIVYSRKEDRPANATAENGVAWIEWSPRGEGVDLPKNRPDFGMLMLRMIANDPAWKQSPNYVTKPGMEEAVMGPYYPRSEYTTKAEFEAKGLMKK</sequence>
<dbReference type="Pfam" id="PF06863">
    <property type="entry name" value="DUF1254"/>
    <property type="match status" value="1"/>
</dbReference>
<name>A0A6A7RT77_9PROT</name>
<dbReference type="Proteomes" id="UP000342300">
    <property type="component" value="Unassembled WGS sequence"/>
</dbReference>
<protein>
    <recommendedName>
        <fullName evidence="7">DUF1254 domain-containing protein</fullName>
    </recommendedName>
</protein>
<keyword evidence="2" id="KW-0732">Signal</keyword>
<evidence type="ECO:0000259" key="3">
    <source>
        <dbReference type="Pfam" id="PF06742"/>
    </source>
</evidence>
<evidence type="ECO:0000313" key="5">
    <source>
        <dbReference type="EMBL" id="MQM30122.1"/>
    </source>
</evidence>
<dbReference type="SUPFAM" id="SSF160935">
    <property type="entry name" value="VPA0735-like"/>
    <property type="match status" value="1"/>
</dbReference>
<evidence type="ECO:0000259" key="4">
    <source>
        <dbReference type="Pfam" id="PF06863"/>
    </source>
</evidence>
<reference evidence="5 6" key="1">
    <citation type="submission" date="2017-09" db="EMBL/GenBank/DDBJ databases">
        <title>Metagenomic Analysis Reveals Denitrifying Candidatus Accumulibacter and Flanking Population as a Source of N2O.</title>
        <authorList>
            <person name="Gao H."/>
            <person name="Mao Y."/>
            <person name="Zhao X."/>
            <person name="Liu W.-T."/>
            <person name="Zhang T."/>
            <person name="Wells G."/>
        </authorList>
    </citation>
    <scope>NUCLEOTIDE SEQUENCE [LARGE SCALE GENOMIC DNA]</scope>
    <source>
        <strain evidence="5">CANDO_2_IC</strain>
    </source>
</reference>
<feature type="chain" id="PRO_5025384752" description="DUF1254 domain-containing protein" evidence="2">
    <location>
        <begin position="22"/>
        <end position="944"/>
    </location>
</feature>
<dbReference type="PANTHER" id="PTHR36509">
    <property type="entry name" value="BLL3101 PROTEIN"/>
    <property type="match status" value="1"/>
</dbReference>
<comment type="caution">
    <text evidence="5">The sequence shown here is derived from an EMBL/GenBank/DDBJ whole genome shotgun (WGS) entry which is preliminary data.</text>
</comment>
<dbReference type="Gene3D" id="2.60.120.600">
    <property type="entry name" value="Domain of unknown function DUF1214, C-terminal domain"/>
    <property type="match status" value="1"/>
</dbReference>
<feature type="signal peptide" evidence="2">
    <location>
        <begin position="1"/>
        <end position="21"/>
    </location>
</feature>
<feature type="region of interest" description="Disordered" evidence="1">
    <location>
        <begin position="658"/>
        <end position="678"/>
    </location>
</feature>
<evidence type="ECO:0000313" key="6">
    <source>
        <dbReference type="Proteomes" id="UP000342300"/>
    </source>
</evidence>
<evidence type="ECO:0000256" key="2">
    <source>
        <dbReference type="SAM" id="SignalP"/>
    </source>
</evidence>